<proteinExistence type="predicted"/>
<dbReference type="EMBL" id="MU277223">
    <property type="protein sequence ID" value="KAI0059861.1"/>
    <property type="molecule type" value="Genomic_DNA"/>
</dbReference>
<keyword evidence="2" id="KW-1185">Reference proteome</keyword>
<name>A0ACB8SVC2_9AGAM</name>
<comment type="caution">
    <text evidence="1">The sequence shown here is derived from an EMBL/GenBank/DDBJ whole genome shotgun (WGS) entry which is preliminary data.</text>
</comment>
<gene>
    <name evidence="1" type="ORF">BV25DRAFT_1034250</name>
</gene>
<evidence type="ECO:0000313" key="1">
    <source>
        <dbReference type="EMBL" id="KAI0059861.1"/>
    </source>
</evidence>
<evidence type="ECO:0000313" key="2">
    <source>
        <dbReference type="Proteomes" id="UP000814140"/>
    </source>
</evidence>
<sequence>MFSLNSWALDVWTVVVDDHASRLTHRCTTQHGFFVVMGGFHYYRSGEPIHPLSSSDVVVLVRSGELVLPTDEEMRNWSQSDVLSKSLAVVQTLWFVTQAIARRIEGLPITQLEIMTLAYTTLTVAMYVVWWDKPQNVGGPVRVTVKNLPWSPSVDKWRWYQRIFYVIAGWQDALVNLHMVRRVPTFYGGGFYNVDGIYADVVALFAAMVFLAVHCAAWFYPFPSDVEKIIWRASSAAIVALPGAMLAPILFLLAKGIPIKFPFMFVLFAPLYIVARLLLLALSFTTLRSLPLDAYRAVQWTLRIPHFT</sequence>
<reference evidence="1" key="2">
    <citation type="journal article" date="2022" name="New Phytol.">
        <title>Evolutionary transition to the ectomycorrhizal habit in the genomes of a hyperdiverse lineage of mushroom-forming fungi.</title>
        <authorList>
            <person name="Looney B."/>
            <person name="Miyauchi S."/>
            <person name="Morin E."/>
            <person name="Drula E."/>
            <person name="Courty P.E."/>
            <person name="Kohler A."/>
            <person name="Kuo A."/>
            <person name="LaButti K."/>
            <person name="Pangilinan J."/>
            <person name="Lipzen A."/>
            <person name="Riley R."/>
            <person name="Andreopoulos W."/>
            <person name="He G."/>
            <person name="Johnson J."/>
            <person name="Nolan M."/>
            <person name="Tritt A."/>
            <person name="Barry K.W."/>
            <person name="Grigoriev I.V."/>
            <person name="Nagy L.G."/>
            <person name="Hibbett D."/>
            <person name="Henrissat B."/>
            <person name="Matheny P.B."/>
            <person name="Labbe J."/>
            <person name="Martin F.M."/>
        </authorList>
    </citation>
    <scope>NUCLEOTIDE SEQUENCE</scope>
    <source>
        <strain evidence="1">HHB10654</strain>
    </source>
</reference>
<reference evidence="1" key="1">
    <citation type="submission" date="2021-03" db="EMBL/GenBank/DDBJ databases">
        <authorList>
            <consortium name="DOE Joint Genome Institute"/>
            <person name="Ahrendt S."/>
            <person name="Looney B.P."/>
            <person name="Miyauchi S."/>
            <person name="Morin E."/>
            <person name="Drula E."/>
            <person name="Courty P.E."/>
            <person name="Chicoki N."/>
            <person name="Fauchery L."/>
            <person name="Kohler A."/>
            <person name="Kuo A."/>
            <person name="Labutti K."/>
            <person name="Pangilinan J."/>
            <person name="Lipzen A."/>
            <person name="Riley R."/>
            <person name="Andreopoulos W."/>
            <person name="He G."/>
            <person name="Johnson J."/>
            <person name="Barry K.W."/>
            <person name="Grigoriev I.V."/>
            <person name="Nagy L."/>
            <person name="Hibbett D."/>
            <person name="Henrissat B."/>
            <person name="Matheny P.B."/>
            <person name="Labbe J."/>
            <person name="Martin F."/>
        </authorList>
    </citation>
    <scope>NUCLEOTIDE SEQUENCE</scope>
    <source>
        <strain evidence="1">HHB10654</strain>
    </source>
</reference>
<protein>
    <submittedName>
        <fullName evidence="1">Uncharacterized protein</fullName>
    </submittedName>
</protein>
<organism evidence="1 2">
    <name type="scientific">Artomyces pyxidatus</name>
    <dbReference type="NCBI Taxonomy" id="48021"/>
    <lineage>
        <taxon>Eukaryota</taxon>
        <taxon>Fungi</taxon>
        <taxon>Dikarya</taxon>
        <taxon>Basidiomycota</taxon>
        <taxon>Agaricomycotina</taxon>
        <taxon>Agaricomycetes</taxon>
        <taxon>Russulales</taxon>
        <taxon>Auriscalpiaceae</taxon>
        <taxon>Artomyces</taxon>
    </lineage>
</organism>
<accession>A0ACB8SVC2</accession>
<dbReference type="Proteomes" id="UP000814140">
    <property type="component" value="Unassembled WGS sequence"/>
</dbReference>